<dbReference type="Pfam" id="PF11804">
    <property type="entry name" value="DUF3325"/>
    <property type="match status" value="1"/>
</dbReference>
<accession>A0A380WDD4</accession>
<feature type="transmembrane region" description="Helical" evidence="1">
    <location>
        <begin position="45"/>
        <end position="63"/>
    </location>
</feature>
<proteinExistence type="predicted"/>
<dbReference type="EMBL" id="UIGB01000001">
    <property type="protein sequence ID" value="SUU86393.1"/>
    <property type="molecule type" value="Genomic_DNA"/>
</dbReference>
<protein>
    <submittedName>
        <fullName evidence="2">Protein of uncharacterized function (DUF3325)</fullName>
    </submittedName>
</protein>
<evidence type="ECO:0000313" key="2">
    <source>
        <dbReference type="EMBL" id="SUU86393.1"/>
    </source>
</evidence>
<keyword evidence="1" id="KW-1133">Transmembrane helix</keyword>
<evidence type="ECO:0000313" key="3">
    <source>
        <dbReference type="Proteomes" id="UP000254343"/>
    </source>
</evidence>
<dbReference type="RefSeq" id="WP_002717216.1">
    <property type="nucleotide sequence ID" value="NZ_UFSI01000001.1"/>
</dbReference>
<keyword evidence="1" id="KW-0472">Membrane</keyword>
<feature type="transmembrane region" description="Helical" evidence="1">
    <location>
        <begin position="69"/>
        <end position="91"/>
    </location>
</feature>
<sequence length="112" mass="12129">MRDTVYLLAAFAMSYLAFASFALAQKRHWQAATGAHDGKLADKRVLKIGGIVCLAAGCAIVLWREGVDYGPLLWVTQLTVAAFGVVATLSLRPQLLKPFAAVLPRADRQACR</sequence>
<dbReference type="AlphaFoldDB" id="A0A380WDD4"/>
<name>A0A380WDD4_AFIFE</name>
<keyword evidence="1" id="KW-0812">Transmembrane</keyword>
<feature type="transmembrane region" description="Helical" evidence="1">
    <location>
        <begin position="6"/>
        <end position="24"/>
    </location>
</feature>
<evidence type="ECO:0000256" key="1">
    <source>
        <dbReference type="SAM" id="Phobius"/>
    </source>
</evidence>
<organism evidence="2 3">
    <name type="scientific">Afipia felis</name>
    <name type="common">Cat scratch disease bacillus</name>
    <dbReference type="NCBI Taxonomy" id="1035"/>
    <lineage>
        <taxon>Bacteria</taxon>
        <taxon>Pseudomonadati</taxon>
        <taxon>Pseudomonadota</taxon>
        <taxon>Alphaproteobacteria</taxon>
        <taxon>Hyphomicrobiales</taxon>
        <taxon>Nitrobacteraceae</taxon>
        <taxon>Afipia</taxon>
    </lineage>
</organism>
<dbReference type="InterPro" id="IPR021762">
    <property type="entry name" value="DUF3325"/>
</dbReference>
<dbReference type="Proteomes" id="UP000254343">
    <property type="component" value="Unassembled WGS sequence"/>
</dbReference>
<reference evidence="2 3" key="1">
    <citation type="submission" date="2018-06" db="EMBL/GenBank/DDBJ databases">
        <authorList>
            <consortium name="Pathogen Informatics"/>
            <person name="Doyle S."/>
        </authorList>
    </citation>
    <scope>NUCLEOTIDE SEQUENCE [LARGE SCALE GENOMIC DNA]</scope>
    <source>
        <strain evidence="2 3">NCTC12722</strain>
    </source>
</reference>
<gene>
    <name evidence="2" type="ORF">NCTC12722_03618</name>
</gene>
<dbReference type="OrthoDB" id="7306737at2"/>